<dbReference type="InterPro" id="IPR029056">
    <property type="entry name" value="Ribokinase-like"/>
</dbReference>
<evidence type="ECO:0000256" key="1">
    <source>
        <dbReference type="ARBA" id="ARBA00010688"/>
    </source>
</evidence>
<reference evidence="7" key="1">
    <citation type="journal article" date="2014" name="Front. Microbiol.">
        <title>High frequency of phylogenetically diverse reductive dehalogenase-homologous genes in deep subseafloor sedimentary metagenomes.</title>
        <authorList>
            <person name="Kawai M."/>
            <person name="Futagami T."/>
            <person name="Toyoda A."/>
            <person name="Takaki Y."/>
            <person name="Nishi S."/>
            <person name="Hori S."/>
            <person name="Arai W."/>
            <person name="Tsubouchi T."/>
            <person name="Morono Y."/>
            <person name="Uchiyama I."/>
            <person name="Ito T."/>
            <person name="Fujiyama A."/>
            <person name="Inagaki F."/>
            <person name="Takami H."/>
        </authorList>
    </citation>
    <scope>NUCLEOTIDE SEQUENCE</scope>
    <source>
        <strain evidence="7">Expedition CK06-06</strain>
    </source>
</reference>
<keyword evidence="5" id="KW-0067">ATP-binding</keyword>
<dbReference type="InterPro" id="IPR002139">
    <property type="entry name" value="Ribo/fructo_kinase"/>
</dbReference>
<feature type="domain" description="Carbohydrate kinase PfkB" evidence="6">
    <location>
        <begin position="3"/>
        <end position="286"/>
    </location>
</feature>
<dbReference type="PANTHER" id="PTHR43085">
    <property type="entry name" value="HEXOKINASE FAMILY MEMBER"/>
    <property type="match status" value="1"/>
</dbReference>
<gene>
    <name evidence="7" type="ORF">S01H4_10339</name>
</gene>
<evidence type="ECO:0000256" key="2">
    <source>
        <dbReference type="ARBA" id="ARBA00022679"/>
    </source>
</evidence>
<dbReference type="CDD" id="cd01167">
    <property type="entry name" value="bac_FRK"/>
    <property type="match status" value="1"/>
</dbReference>
<feature type="non-terminal residue" evidence="7">
    <location>
        <position position="294"/>
    </location>
</feature>
<keyword evidence="3" id="KW-0547">Nucleotide-binding</keyword>
<protein>
    <recommendedName>
        <fullName evidence="6">Carbohydrate kinase PfkB domain-containing protein</fullName>
    </recommendedName>
</protein>
<dbReference type="SUPFAM" id="SSF53613">
    <property type="entry name" value="Ribokinase-like"/>
    <property type="match status" value="1"/>
</dbReference>
<evidence type="ECO:0000256" key="3">
    <source>
        <dbReference type="ARBA" id="ARBA00022741"/>
    </source>
</evidence>
<keyword evidence="2" id="KW-0808">Transferase</keyword>
<evidence type="ECO:0000256" key="5">
    <source>
        <dbReference type="ARBA" id="ARBA00022840"/>
    </source>
</evidence>
<proteinExistence type="inferred from homology"/>
<sequence length="294" mass="32130">MSEVREFRRVAGGAPANVAVGAARIGLKVAFVGRVGDDEFGHFLKNTLVENEVDVSQMQFDRKVRTGLVFIALPTPNTREFLFYRNPSADMMLDSKEFDKTFIKDTEVFHFGSITLISEPGRSSTYDAINLAKSNGAVISYDPNLRLKLWPCAEEAKNKIMEAIPLADVVKVNDEELFFITREKDIKKGIQKLISNGPKLCIVTMGVKGCVYSTGKYTGLLPAFKVKTVDATGCGDSFVAGLLVGLVESGLDCLIENQGKIISVLKFASAAAAITSVRKGVIDSLPYRAEIEKF</sequence>
<dbReference type="Pfam" id="PF00294">
    <property type="entry name" value="PfkB"/>
    <property type="match status" value="1"/>
</dbReference>
<dbReference type="Gene3D" id="3.40.1190.20">
    <property type="match status" value="1"/>
</dbReference>
<dbReference type="GO" id="GO:0005524">
    <property type="term" value="F:ATP binding"/>
    <property type="evidence" value="ECO:0007669"/>
    <property type="project" value="UniProtKB-KW"/>
</dbReference>
<dbReference type="InterPro" id="IPR011611">
    <property type="entry name" value="PfkB_dom"/>
</dbReference>
<dbReference type="PRINTS" id="PR00990">
    <property type="entry name" value="RIBOKINASE"/>
</dbReference>
<evidence type="ECO:0000313" key="7">
    <source>
        <dbReference type="EMBL" id="GAG63809.1"/>
    </source>
</evidence>
<evidence type="ECO:0000259" key="6">
    <source>
        <dbReference type="Pfam" id="PF00294"/>
    </source>
</evidence>
<comment type="similarity">
    <text evidence="1">Belongs to the carbohydrate kinase PfkB family.</text>
</comment>
<dbReference type="GO" id="GO:0016301">
    <property type="term" value="F:kinase activity"/>
    <property type="evidence" value="ECO:0007669"/>
    <property type="project" value="UniProtKB-KW"/>
</dbReference>
<dbReference type="EMBL" id="BART01003933">
    <property type="protein sequence ID" value="GAG63809.1"/>
    <property type="molecule type" value="Genomic_DNA"/>
</dbReference>
<organism evidence="7">
    <name type="scientific">marine sediment metagenome</name>
    <dbReference type="NCBI Taxonomy" id="412755"/>
    <lineage>
        <taxon>unclassified sequences</taxon>
        <taxon>metagenomes</taxon>
        <taxon>ecological metagenomes</taxon>
    </lineage>
</organism>
<accession>X0Z469</accession>
<name>X0Z469_9ZZZZ</name>
<dbReference type="InterPro" id="IPR050306">
    <property type="entry name" value="PfkB_Carbo_kinase"/>
</dbReference>
<evidence type="ECO:0000256" key="4">
    <source>
        <dbReference type="ARBA" id="ARBA00022777"/>
    </source>
</evidence>
<dbReference type="PANTHER" id="PTHR43085:SF1">
    <property type="entry name" value="PSEUDOURIDINE KINASE-RELATED"/>
    <property type="match status" value="1"/>
</dbReference>
<comment type="caution">
    <text evidence="7">The sequence shown here is derived from an EMBL/GenBank/DDBJ whole genome shotgun (WGS) entry which is preliminary data.</text>
</comment>
<dbReference type="AlphaFoldDB" id="X0Z469"/>
<keyword evidence="4" id="KW-0418">Kinase</keyword>